<name>A0A1V9G3T6_9BACT</name>
<keyword evidence="3" id="KW-1185">Reference proteome</keyword>
<comment type="caution">
    <text evidence="2">The sequence shown here is derived from an EMBL/GenBank/DDBJ whole genome shotgun (WGS) entry which is preliminary data.</text>
</comment>
<accession>A0A1V9G3T6</accession>
<dbReference type="Gene3D" id="2.160.20.120">
    <property type="match status" value="1"/>
</dbReference>
<dbReference type="STRING" id="1703345.A3860_16310"/>
<dbReference type="EMBL" id="LVYD01000024">
    <property type="protein sequence ID" value="OQP65232.1"/>
    <property type="molecule type" value="Genomic_DNA"/>
</dbReference>
<feature type="domain" description="Putative auto-transporter adhesin head GIN" evidence="1">
    <location>
        <begin position="55"/>
        <end position="239"/>
    </location>
</feature>
<evidence type="ECO:0000313" key="3">
    <source>
        <dbReference type="Proteomes" id="UP000192796"/>
    </source>
</evidence>
<dbReference type="InterPro" id="IPR021255">
    <property type="entry name" value="DUF2807"/>
</dbReference>
<sequence>MATLHITPLINIKLTTMKNFHLALCVILLFLIFSSCRKITGKGPVVTESRQTASFNGLELKIDADVFFTQDSVYKVELQAQENVLDEIETTVINNNLQIRFRHSNTRIHSNDGISIYVSGPDVRSLTVDGSGYLEATAPVTPANLGLYVNGSGNIRVNNATTTQVDANIDGSGHITVSSGNANTANVRISGSGLLDVAGIMVKDADASISGSGNIKVFATQNLHASISGSGSIIYKGNPAVTTHINGSGTVTHQ</sequence>
<evidence type="ECO:0000259" key="1">
    <source>
        <dbReference type="Pfam" id="PF10988"/>
    </source>
</evidence>
<organism evidence="2 3">
    <name type="scientific">Niastella vici</name>
    <dbReference type="NCBI Taxonomy" id="1703345"/>
    <lineage>
        <taxon>Bacteria</taxon>
        <taxon>Pseudomonadati</taxon>
        <taxon>Bacteroidota</taxon>
        <taxon>Chitinophagia</taxon>
        <taxon>Chitinophagales</taxon>
        <taxon>Chitinophagaceae</taxon>
        <taxon>Niastella</taxon>
    </lineage>
</organism>
<gene>
    <name evidence="2" type="ORF">A3860_16310</name>
</gene>
<dbReference type="PANTHER" id="PTHR39200:SF1">
    <property type="entry name" value="AUTO-TRANSPORTER ADHESIN HEAD GIN DOMAIN-CONTAINING PROTEIN-RELATED"/>
    <property type="match status" value="1"/>
</dbReference>
<protein>
    <recommendedName>
        <fullName evidence="1">Putative auto-transporter adhesin head GIN domain-containing protein</fullName>
    </recommendedName>
</protein>
<proteinExistence type="predicted"/>
<dbReference type="Proteomes" id="UP000192796">
    <property type="component" value="Unassembled WGS sequence"/>
</dbReference>
<dbReference type="AlphaFoldDB" id="A0A1V9G3T6"/>
<reference evidence="2 3" key="1">
    <citation type="submission" date="2016-03" db="EMBL/GenBank/DDBJ databases">
        <title>Niastella vici sp. nov., isolated from farmland soil.</title>
        <authorList>
            <person name="Chen L."/>
            <person name="Wang D."/>
            <person name="Yang S."/>
            <person name="Wang G."/>
        </authorList>
    </citation>
    <scope>NUCLEOTIDE SEQUENCE [LARGE SCALE GENOMIC DNA]</scope>
    <source>
        <strain evidence="2 3">DJ57</strain>
    </source>
</reference>
<evidence type="ECO:0000313" key="2">
    <source>
        <dbReference type="EMBL" id="OQP65232.1"/>
    </source>
</evidence>
<dbReference type="Pfam" id="PF10988">
    <property type="entry name" value="DUF2807"/>
    <property type="match status" value="1"/>
</dbReference>
<dbReference type="PANTHER" id="PTHR39200">
    <property type="entry name" value="HYPOTHETICAL EXPORTED PROTEIN"/>
    <property type="match status" value="1"/>
</dbReference>